<organism evidence="1 2">
    <name type="scientific">Dentiscutata heterogama</name>
    <dbReference type="NCBI Taxonomy" id="1316150"/>
    <lineage>
        <taxon>Eukaryota</taxon>
        <taxon>Fungi</taxon>
        <taxon>Fungi incertae sedis</taxon>
        <taxon>Mucoromycota</taxon>
        <taxon>Glomeromycotina</taxon>
        <taxon>Glomeromycetes</taxon>
        <taxon>Diversisporales</taxon>
        <taxon>Gigasporaceae</taxon>
        <taxon>Dentiscutata</taxon>
    </lineage>
</organism>
<proteinExistence type="predicted"/>
<dbReference type="Proteomes" id="UP000789702">
    <property type="component" value="Unassembled WGS sequence"/>
</dbReference>
<evidence type="ECO:0000313" key="1">
    <source>
        <dbReference type="EMBL" id="CAG8544341.1"/>
    </source>
</evidence>
<comment type="caution">
    <text evidence="1">The sequence shown here is derived from an EMBL/GenBank/DDBJ whole genome shotgun (WGS) entry which is preliminary data.</text>
</comment>
<dbReference type="EMBL" id="CAJVPU010005200">
    <property type="protein sequence ID" value="CAG8544341.1"/>
    <property type="molecule type" value="Genomic_DNA"/>
</dbReference>
<sequence>MTSTKDFGIDLFKEEEFKEPLKFEVEVVNINIDDELVINEFFDIGIFEQQEQEVVNKSSTTYFQNSTNTKD</sequence>
<protein>
    <submittedName>
        <fullName evidence="1">15678_t:CDS:1</fullName>
    </submittedName>
</protein>
<evidence type="ECO:0000313" key="2">
    <source>
        <dbReference type="Proteomes" id="UP000789702"/>
    </source>
</evidence>
<name>A0ACA9LSV0_9GLOM</name>
<accession>A0ACA9LSV0</accession>
<reference evidence="1" key="1">
    <citation type="submission" date="2021-06" db="EMBL/GenBank/DDBJ databases">
        <authorList>
            <person name="Kallberg Y."/>
            <person name="Tangrot J."/>
            <person name="Rosling A."/>
        </authorList>
    </citation>
    <scope>NUCLEOTIDE SEQUENCE</scope>
    <source>
        <strain evidence="1">IL203A</strain>
    </source>
</reference>
<feature type="non-terminal residue" evidence="1">
    <location>
        <position position="71"/>
    </location>
</feature>
<gene>
    <name evidence="1" type="ORF">DHETER_LOCUS4944</name>
</gene>
<keyword evidence="2" id="KW-1185">Reference proteome</keyword>